<dbReference type="EMBL" id="JAEUBF010000916">
    <property type="protein sequence ID" value="KAH3673784.1"/>
    <property type="molecule type" value="Genomic_DNA"/>
</dbReference>
<feature type="compositionally biased region" description="Basic and acidic residues" evidence="2">
    <location>
        <begin position="167"/>
        <end position="177"/>
    </location>
</feature>
<feature type="coiled-coil region" evidence="1">
    <location>
        <begin position="207"/>
        <end position="288"/>
    </location>
</feature>
<gene>
    <name evidence="3" type="ORF">WICMUC_003482</name>
</gene>
<dbReference type="OrthoDB" id="4061426at2759"/>
<evidence type="ECO:0000313" key="4">
    <source>
        <dbReference type="Proteomes" id="UP000769528"/>
    </source>
</evidence>
<feature type="compositionally biased region" description="Basic and acidic residues" evidence="2">
    <location>
        <begin position="147"/>
        <end position="157"/>
    </location>
</feature>
<evidence type="ECO:0000313" key="3">
    <source>
        <dbReference type="EMBL" id="KAH3673784.1"/>
    </source>
</evidence>
<evidence type="ECO:0000256" key="1">
    <source>
        <dbReference type="SAM" id="Coils"/>
    </source>
</evidence>
<accession>A0A9P8PM63</accession>
<feature type="region of interest" description="Disordered" evidence="2">
    <location>
        <begin position="147"/>
        <end position="177"/>
    </location>
</feature>
<keyword evidence="1" id="KW-0175">Coiled coil</keyword>
<dbReference type="AlphaFoldDB" id="A0A9P8PM63"/>
<keyword evidence="4" id="KW-1185">Reference proteome</keyword>
<reference evidence="3" key="2">
    <citation type="submission" date="2021-01" db="EMBL/GenBank/DDBJ databases">
        <authorList>
            <person name="Schikora-Tamarit M.A."/>
        </authorList>
    </citation>
    <scope>NUCLEOTIDE SEQUENCE</scope>
    <source>
        <strain evidence="3">CBS6341</strain>
    </source>
</reference>
<reference evidence="3" key="1">
    <citation type="journal article" date="2021" name="Open Biol.">
        <title>Shared evolutionary footprints suggest mitochondrial oxidative damage underlies multiple complex I losses in fungi.</title>
        <authorList>
            <person name="Schikora-Tamarit M.A."/>
            <person name="Marcet-Houben M."/>
            <person name="Nosek J."/>
            <person name="Gabaldon T."/>
        </authorList>
    </citation>
    <scope>NUCLEOTIDE SEQUENCE</scope>
    <source>
        <strain evidence="3">CBS6341</strain>
    </source>
</reference>
<name>A0A9P8PM63_9ASCO</name>
<dbReference type="Proteomes" id="UP000769528">
    <property type="component" value="Unassembled WGS sequence"/>
</dbReference>
<comment type="caution">
    <text evidence="3">The sequence shown here is derived from an EMBL/GenBank/DDBJ whole genome shotgun (WGS) entry which is preliminary data.</text>
</comment>
<evidence type="ECO:0000256" key="2">
    <source>
        <dbReference type="SAM" id="MobiDB-lite"/>
    </source>
</evidence>
<proteinExistence type="predicted"/>
<organism evidence="3 4">
    <name type="scientific">Wickerhamomyces mucosus</name>
    <dbReference type="NCBI Taxonomy" id="1378264"/>
    <lineage>
        <taxon>Eukaryota</taxon>
        <taxon>Fungi</taxon>
        <taxon>Dikarya</taxon>
        <taxon>Ascomycota</taxon>
        <taxon>Saccharomycotina</taxon>
        <taxon>Saccharomycetes</taxon>
        <taxon>Phaffomycetales</taxon>
        <taxon>Wickerhamomycetaceae</taxon>
        <taxon>Wickerhamomyces</taxon>
    </lineage>
</organism>
<feature type="coiled-coil region" evidence="1">
    <location>
        <begin position="97"/>
        <end position="145"/>
    </location>
</feature>
<sequence length="328" mass="38738">MDYSPTPSSTHFNKVKPQYSFLDNSIEIPRSIKPSLSTFSSPIIKKDRDENLQQRQRQFFNKYQDLNISPLKQVSKSKKNLNKIPIDDDFKINSNMIDKIIKENESLKRQIKSIKRENEMVINFANGLKEKLVKYKKLNDELKNGKINHNDKDELKNGEINNDEDKDELKFNPNDSKDIFNDEREKLENDLISNRINQLESNFLQNNNQQFENLNQIKIEIEKLKQLQDHNDINKNLITDDDLIIYETNELKNLEIQIEEISKKLTIREENKLKKLDLNNKLNELKLKLIEDDNPVKIKDKVKLSDICGNNNNQDLNKTKIEDVTWIQ</sequence>
<protein>
    <recommendedName>
        <fullName evidence="5">Spindle pole body component SPC42</fullName>
    </recommendedName>
</protein>
<evidence type="ECO:0008006" key="5">
    <source>
        <dbReference type="Google" id="ProtNLM"/>
    </source>
</evidence>